<sequence length="594" mass="66402">MWSRHALEMLHRGVSECRLCAIFLARALRSRKNSNERIILYSEPCLQYSARMKYLMSKKLKDLKVSSARLYGTSSRVIVVRAFEIVAAPIFKWLYSPQFLISNGAAAPSPAAATQSSTSKVKDDADDYVDDTADDPSDGDEDADNAPDARIETEPQIFEVPVGSDVYLPCNVVNAEAAAIIWSRGRLPNNTLFIERERLTEDPRMSILPNRTLLIKNVQLNDSSDEYICKVDDDNKIAHELRVKLPACNKGARDLQMEHNGVRVTPAACNEIMQGETIELGCESTLQIKAKRISWSRQGLKILPDRQTETGSYITIRNASRHVSGDYTCGVDTGAEKLLTQHLTLHVRHLDIEYEKEKIDGHTHHKDHYATALGVTVNITCIVHAHPGVNKKMTWFHNGNKINIDNRRITVNDEIKNHKVLTIRDVNKDDLGAYQCHATNEDREATGPIIQLIDTPAKPIYNNAENDDDSVVLQWKVISYKPIVESELVFRQENDSEWRVAEDVKVINSDGKEHIVQGTIRGIHAGKHEAKLRTRNGDESDANDVAKDAKSWGPYSEPKTFGGDVEVQTAGVHTGAAMRPAGTLILLAPLINFF</sequence>
<evidence type="ECO:0000256" key="2">
    <source>
        <dbReference type="SAM" id="MobiDB-lite"/>
    </source>
</evidence>
<dbReference type="GO" id="GO:0050808">
    <property type="term" value="P:synapse organization"/>
    <property type="evidence" value="ECO:0007669"/>
    <property type="project" value="TreeGrafter"/>
</dbReference>
<dbReference type="InterPro" id="IPR050958">
    <property type="entry name" value="Cell_Adh-Cytoskel_Orgn"/>
</dbReference>
<dbReference type="Pfam" id="PF00047">
    <property type="entry name" value="ig"/>
    <property type="match status" value="1"/>
</dbReference>
<accession>A0A6H5IY39</accession>
<evidence type="ECO:0000313" key="4">
    <source>
        <dbReference type="EMBL" id="CAB0039861.1"/>
    </source>
</evidence>
<keyword evidence="1" id="KW-0393">Immunoglobulin domain</keyword>
<feature type="region of interest" description="Disordered" evidence="2">
    <location>
        <begin position="111"/>
        <end position="151"/>
    </location>
</feature>
<feature type="region of interest" description="Disordered" evidence="2">
    <location>
        <begin position="533"/>
        <end position="553"/>
    </location>
</feature>
<dbReference type="Proteomes" id="UP000479190">
    <property type="component" value="Unassembled WGS sequence"/>
</dbReference>
<dbReference type="SMART" id="SM00408">
    <property type="entry name" value="IGc2"/>
    <property type="match status" value="3"/>
</dbReference>
<dbReference type="GO" id="GO:0007156">
    <property type="term" value="P:homophilic cell adhesion via plasma membrane adhesion molecules"/>
    <property type="evidence" value="ECO:0007669"/>
    <property type="project" value="TreeGrafter"/>
</dbReference>
<dbReference type="PROSITE" id="PS50835">
    <property type="entry name" value="IG_LIKE"/>
    <property type="match status" value="3"/>
</dbReference>
<dbReference type="InterPro" id="IPR036179">
    <property type="entry name" value="Ig-like_dom_sf"/>
</dbReference>
<dbReference type="GO" id="GO:0043025">
    <property type="term" value="C:neuronal cell body"/>
    <property type="evidence" value="ECO:0007669"/>
    <property type="project" value="TreeGrafter"/>
</dbReference>
<organism evidence="4 5">
    <name type="scientific">Trichogramma brassicae</name>
    <dbReference type="NCBI Taxonomy" id="86971"/>
    <lineage>
        <taxon>Eukaryota</taxon>
        <taxon>Metazoa</taxon>
        <taxon>Ecdysozoa</taxon>
        <taxon>Arthropoda</taxon>
        <taxon>Hexapoda</taxon>
        <taxon>Insecta</taxon>
        <taxon>Pterygota</taxon>
        <taxon>Neoptera</taxon>
        <taxon>Endopterygota</taxon>
        <taxon>Hymenoptera</taxon>
        <taxon>Apocrita</taxon>
        <taxon>Proctotrupomorpha</taxon>
        <taxon>Chalcidoidea</taxon>
        <taxon>Trichogrammatidae</taxon>
        <taxon>Trichogramma</taxon>
    </lineage>
</organism>
<dbReference type="Pfam" id="PF07679">
    <property type="entry name" value="I-set"/>
    <property type="match status" value="1"/>
</dbReference>
<dbReference type="SUPFAM" id="SSF48726">
    <property type="entry name" value="Immunoglobulin"/>
    <property type="match status" value="3"/>
</dbReference>
<dbReference type="Gene3D" id="2.60.40.10">
    <property type="entry name" value="Immunoglobulins"/>
    <property type="match status" value="3"/>
</dbReference>
<dbReference type="OrthoDB" id="6159398at2759"/>
<proteinExistence type="predicted"/>
<dbReference type="InterPro" id="IPR003598">
    <property type="entry name" value="Ig_sub2"/>
</dbReference>
<reference evidence="4 5" key="1">
    <citation type="submission" date="2020-02" db="EMBL/GenBank/DDBJ databases">
        <authorList>
            <person name="Ferguson B K."/>
        </authorList>
    </citation>
    <scope>NUCLEOTIDE SEQUENCE [LARGE SCALE GENOMIC DNA]</scope>
</reference>
<gene>
    <name evidence="4" type="ORF">TBRA_LOCUS11599</name>
</gene>
<protein>
    <recommendedName>
        <fullName evidence="3">Ig-like domain-containing protein</fullName>
    </recommendedName>
</protein>
<feature type="domain" description="Ig-like" evidence="3">
    <location>
        <begin position="374"/>
        <end position="446"/>
    </location>
</feature>
<dbReference type="PANTHER" id="PTHR45080">
    <property type="entry name" value="CONTACTIN 5"/>
    <property type="match status" value="1"/>
</dbReference>
<dbReference type="PANTHER" id="PTHR45080:SF33">
    <property type="entry name" value="IG-LIKE DOMAIN-CONTAINING PROTEIN"/>
    <property type="match status" value="1"/>
</dbReference>
<dbReference type="InterPro" id="IPR003599">
    <property type="entry name" value="Ig_sub"/>
</dbReference>
<evidence type="ECO:0000259" key="3">
    <source>
        <dbReference type="PROSITE" id="PS50835"/>
    </source>
</evidence>
<feature type="domain" description="Ig-like" evidence="3">
    <location>
        <begin position="147"/>
        <end position="244"/>
    </location>
</feature>
<evidence type="ECO:0000256" key="1">
    <source>
        <dbReference type="ARBA" id="ARBA00023319"/>
    </source>
</evidence>
<feature type="compositionally biased region" description="Basic and acidic residues" evidence="2">
    <location>
        <begin position="533"/>
        <end position="550"/>
    </location>
</feature>
<feature type="compositionally biased region" description="Acidic residues" evidence="2">
    <location>
        <begin position="124"/>
        <end position="145"/>
    </location>
</feature>
<dbReference type="EMBL" id="CADCXV010000983">
    <property type="protein sequence ID" value="CAB0039861.1"/>
    <property type="molecule type" value="Genomic_DNA"/>
</dbReference>
<dbReference type="InterPro" id="IPR007110">
    <property type="entry name" value="Ig-like_dom"/>
</dbReference>
<dbReference type="GO" id="GO:0005886">
    <property type="term" value="C:plasma membrane"/>
    <property type="evidence" value="ECO:0007669"/>
    <property type="project" value="TreeGrafter"/>
</dbReference>
<dbReference type="AlphaFoldDB" id="A0A6H5IY39"/>
<dbReference type="InterPro" id="IPR013151">
    <property type="entry name" value="Immunoglobulin_dom"/>
</dbReference>
<dbReference type="SMART" id="SM00409">
    <property type="entry name" value="IG"/>
    <property type="match status" value="3"/>
</dbReference>
<dbReference type="GO" id="GO:0008046">
    <property type="term" value="F:axon guidance receptor activity"/>
    <property type="evidence" value="ECO:0007669"/>
    <property type="project" value="TreeGrafter"/>
</dbReference>
<dbReference type="InterPro" id="IPR013098">
    <property type="entry name" value="Ig_I-set"/>
</dbReference>
<feature type="domain" description="Ig-like" evidence="3">
    <location>
        <begin position="260"/>
        <end position="340"/>
    </location>
</feature>
<dbReference type="InterPro" id="IPR013783">
    <property type="entry name" value="Ig-like_fold"/>
</dbReference>
<dbReference type="GO" id="GO:0030424">
    <property type="term" value="C:axon"/>
    <property type="evidence" value="ECO:0007669"/>
    <property type="project" value="TreeGrafter"/>
</dbReference>
<evidence type="ECO:0000313" key="5">
    <source>
        <dbReference type="Proteomes" id="UP000479190"/>
    </source>
</evidence>
<name>A0A6H5IY39_9HYME</name>
<keyword evidence="5" id="KW-1185">Reference proteome</keyword>